<keyword evidence="3" id="KW-1185">Reference proteome</keyword>
<feature type="region of interest" description="Disordered" evidence="1">
    <location>
        <begin position="79"/>
        <end position="113"/>
    </location>
</feature>
<feature type="compositionally biased region" description="Basic and acidic residues" evidence="1">
    <location>
        <begin position="85"/>
        <end position="105"/>
    </location>
</feature>
<proteinExistence type="predicted"/>
<gene>
    <name evidence="2" type="ORF">KIL84_004199</name>
</gene>
<dbReference type="EMBL" id="JAHDVG010000466">
    <property type="protein sequence ID" value="KAH1182707.1"/>
    <property type="molecule type" value="Genomic_DNA"/>
</dbReference>
<organism evidence="2 3">
    <name type="scientific">Mauremys mutica</name>
    <name type="common">yellowpond turtle</name>
    <dbReference type="NCBI Taxonomy" id="74926"/>
    <lineage>
        <taxon>Eukaryota</taxon>
        <taxon>Metazoa</taxon>
        <taxon>Chordata</taxon>
        <taxon>Craniata</taxon>
        <taxon>Vertebrata</taxon>
        <taxon>Euteleostomi</taxon>
        <taxon>Archelosauria</taxon>
        <taxon>Testudinata</taxon>
        <taxon>Testudines</taxon>
        <taxon>Cryptodira</taxon>
        <taxon>Durocryptodira</taxon>
        <taxon>Testudinoidea</taxon>
        <taxon>Geoemydidae</taxon>
        <taxon>Geoemydinae</taxon>
        <taxon>Mauremys</taxon>
    </lineage>
</organism>
<evidence type="ECO:0000256" key="1">
    <source>
        <dbReference type="SAM" id="MobiDB-lite"/>
    </source>
</evidence>
<evidence type="ECO:0000313" key="3">
    <source>
        <dbReference type="Proteomes" id="UP000827986"/>
    </source>
</evidence>
<name>A0A9D3XMI7_9SAUR</name>
<dbReference type="AlphaFoldDB" id="A0A9D3XMI7"/>
<comment type="caution">
    <text evidence="2">The sequence shown here is derived from an EMBL/GenBank/DDBJ whole genome shotgun (WGS) entry which is preliminary data.</text>
</comment>
<evidence type="ECO:0000313" key="2">
    <source>
        <dbReference type="EMBL" id="KAH1182707.1"/>
    </source>
</evidence>
<accession>A0A9D3XMI7</accession>
<protein>
    <submittedName>
        <fullName evidence="2">Uncharacterized protein</fullName>
    </submittedName>
</protein>
<sequence>MPRPNVSEAITRPEEKARTLGRRGCFELPAVMGLVKERSLFYNKNPTPAMLPRSTSPCGLNYKFLFLKSMKTVSIMDNIPRPRKPRVDTTRHEPRTMTVKAHIETQDPQVSCK</sequence>
<dbReference type="Proteomes" id="UP000827986">
    <property type="component" value="Unassembled WGS sequence"/>
</dbReference>
<reference evidence="2" key="1">
    <citation type="submission" date="2021-09" db="EMBL/GenBank/DDBJ databases">
        <title>The genome of Mauremys mutica provides insights into the evolution of semi-aquatic lifestyle.</title>
        <authorList>
            <person name="Gong S."/>
            <person name="Gao Y."/>
        </authorList>
    </citation>
    <scope>NUCLEOTIDE SEQUENCE</scope>
    <source>
        <strain evidence="2">MM-2020</strain>
        <tissue evidence="2">Muscle</tissue>
    </source>
</reference>